<dbReference type="InterPro" id="IPR020138">
    <property type="entry name" value="Uncharacterised_YqzF"/>
</dbReference>
<dbReference type="RefSeq" id="WP_089749268.1">
    <property type="nucleotide sequence ID" value="NZ_FOOG01000001.1"/>
</dbReference>
<reference evidence="3" key="1">
    <citation type="submission" date="2016-10" db="EMBL/GenBank/DDBJ databases">
        <authorList>
            <person name="Varghese N."/>
            <person name="Submissions S."/>
        </authorList>
    </citation>
    <scope>NUCLEOTIDE SEQUENCE [LARGE SCALE GENOMIC DNA]</scope>
    <source>
        <strain evidence="3">FP5</strain>
    </source>
</reference>
<keyword evidence="1" id="KW-1133">Transmembrane helix</keyword>
<keyword evidence="1" id="KW-0472">Membrane</keyword>
<dbReference type="EMBL" id="FOOG01000001">
    <property type="protein sequence ID" value="SFF54646.1"/>
    <property type="molecule type" value="Genomic_DNA"/>
</dbReference>
<name>A0A1I2JPE1_9BACI</name>
<dbReference type="AlphaFoldDB" id="A0A1I2JPE1"/>
<keyword evidence="3" id="KW-1185">Reference proteome</keyword>
<evidence type="ECO:0008006" key="4">
    <source>
        <dbReference type="Google" id="ProtNLM"/>
    </source>
</evidence>
<dbReference type="OrthoDB" id="2989757at2"/>
<gene>
    <name evidence="2" type="ORF">SAMN05216353_101222</name>
</gene>
<accession>A0A1I2JPE1</accession>
<dbReference type="Proteomes" id="UP000198897">
    <property type="component" value="Unassembled WGS sequence"/>
</dbReference>
<protein>
    <recommendedName>
        <fullName evidence="4">DUF2627 domain-containing protein</fullName>
    </recommendedName>
</protein>
<sequence length="81" mass="9071">MRIIALLLLATPGIIAVYGIKLMRDALFGEFHPIFFHIALQGAAGLLFFLGGLAFIGGFILHRDRKRNLTRGRFDQNRSSK</sequence>
<dbReference type="Pfam" id="PF11118">
    <property type="entry name" value="DUF2627"/>
    <property type="match status" value="1"/>
</dbReference>
<evidence type="ECO:0000256" key="1">
    <source>
        <dbReference type="SAM" id="Phobius"/>
    </source>
</evidence>
<organism evidence="2 3">
    <name type="scientific">Halobacillus alkaliphilus</name>
    <dbReference type="NCBI Taxonomy" id="396056"/>
    <lineage>
        <taxon>Bacteria</taxon>
        <taxon>Bacillati</taxon>
        <taxon>Bacillota</taxon>
        <taxon>Bacilli</taxon>
        <taxon>Bacillales</taxon>
        <taxon>Bacillaceae</taxon>
        <taxon>Halobacillus</taxon>
    </lineage>
</organism>
<evidence type="ECO:0000313" key="3">
    <source>
        <dbReference type="Proteomes" id="UP000198897"/>
    </source>
</evidence>
<feature type="transmembrane region" description="Helical" evidence="1">
    <location>
        <begin position="35"/>
        <end position="61"/>
    </location>
</feature>
<evidence type="ECO:0000313" key="2">
    <source>
        <dbReference type="EMBL" id="SFF54646.1"/>
    </source>
</evidence>
<proteinExistence type="predicted"/>
<keyword evidence="1" id="KW-0812">Transmembrane</keyword>